<evidence type="ECO:0008006" key="5">
    <source>
        <dbReference type="Google" id="ProtNLM"/>
    </source>
</evidence>
<evidence type="ECO:0000313" key="4">
    <source>
        <dbReference type="Proteomes" id="UP000717328"/>
    </source>
</evidence>
<protein>
    <recommendedName>
        <fullName evidence="5">Transferase family protein</fullName>
    </recommendedName>
</protein>
<keyword evidence="2" id="KW-0472">Membrane</keyword>
<dbReference type="Proteomes" id="UP000717328">
    <property type="component" value="Unassembled WGS sequence"/>
</dbReference>
<dbReference type="AlphaFoldDB" id="A0A9P7GFH5"/>
<evidence type="ECO:0000256" key="2">
    <source>
        <dbReference type="SAM" id="Phobius"/>
    </source>
</evidence>
<sequence>MPVLSRSRIFPDIPTSITTHTPLSILDCCAVRFPFPAAVWIYHEGPSCTVNQLTTSLRRTLNAYPQWSGILHWATYNPDGDHTQRYERVTLSHGTPNDPGVELIISTTSKEVSSLAGNATAEGWQFNSFPTQEFLSATPPLALENAGDYAGLPCMVVQITTLADNTIAVAIKLSHVLADAQSLVKFTHDWASVNRAMFAGTPLPILSPVFDPALLDRAALGNIDAPYPETTIIDTARDLPLHRYDWWASEVGCPSSMTPATRIPSGLTPESVGSLGPPLPWMNWDPTAPVSHYQINFSAAELQAMWEEASTLSRISHLDALLAHVWRLIIRARALDGEYYLNHVFSFRHRLDPALPHSFIGSPMVTAKITSTLEEASNYMLGHMARSIRSTLKAFNSSTLPALLHEMAFAASPLRLRNAFCGVRHTSVTSWLALGIREVDFGTGRPVHVEPIVPLIDGAAQIMEAADNQSSDHMSGHWYDGTVIVSLRLRDDTLQKLLKDPILRKYKPQNTCHSARPSVTVKRDQVIWATKIFFQVVFLFLLVKSLVLAIGRRDFL</sequence>
<dbReference type="PANTHER" id="PTHR31642">
    <property type="entry name" value="TRICHOTHECENE 3-O-ACETYLTRANSFERASE"/>
    <property type="match status" value="1"/>
</dbReference>
<keyword evidence="4" id="KW-1185">Reference proteome</keyword>
<organism evidence="3 4">
    <name type="scientific">Sphagnurus paluster</name>
    <dbReference type="NCBI Taxonomy" id="117069"/>
    <lineage>
        <taxon>Eukaryota</taxon>
        <taxon>Fungi</taxon>
        <taxon>Dikarya</taxon>
        <taxon>Basidiomycota</taxon>
        <taxon>Agaricomycotina</taxon>
        <taxon>Agaricomycetes</taxon>
        <taxon>Agaricomycetidae</taxon>
        <taxon>Agaricales</taxon>
        <taxon>Tricholomatineae</taxon>
        <taxon>Lyophyllaceae</taxon>
        <taxon>Sphagnurus</taxon>
    </lineage>
</organism>
<evidence type="ECO:0000256" key="1">
    <source>
        <dbReference type="ARBA" id="ARBA00022679"/>
    </source>
</evidence>
<dbReference type="Pfam" id="PF02458">
    <property type="entry name" value="Transferase"/>
    <property type="match status" value="2"/>
</dbReference>
<dbReference type="EMBL" id="JABCKI010000819">
    <property type="protein sequence ID" value="KAG5649637.1"/>
    <property type="molecule type" value="Genomic_DNA"/>
</dbReference>
<proteinExistence type="predicted"/>
<reference evidence="3" key="2">
    <citation type="submission" date="2021-10" db="EMBL/GenBank/DDBJ databases">
        <title>Phylogenomics reveals ancestral predisposition of the termite-cultivated fungus Termitomyces towards a domesticated lifestyle.</title>
        <authorList>
            <person name="Auxier B."/>
            <person name="Grum-Grzhimaylo A."/>
            <person name="Cardenas M.E."/>
            <person name="Lodge J.D."/>
            <person name="Laessoe T."/>
            <person name="Pedersen O."/>
            <person name="Smith M.E."/>
            <person name="Kuyper T.W."/>
            <person name="Franco-Molano E.A."/>
            <person name="Baroni T.J."/>
            <person name="Aanen D.K."/>
        </authorList>
    </citation>
    <scope>NUCLEOTIDE SEQUENCE</scope>
    <source>
        <strain evidence="3">D49</strain>
    </source>
</reference>
<reference evidence="3" key="1">
    <citation type="submission" date="2021-02" db="EMBL/GenBank/DDBJ databases">
        <authorList>
            <person name="Nieuwenhuis M."/>
            <person name="Van De Peppel L.J.J."/>
        </authorList>
    </citation>
    <scope>NUCLEOTIDE SEQUENCE</scope>
    <source>
        <strain evidence="3">D49</strain>
    </source>
</reference>
<gene>
    <name evidence="3" type="ORF">H0H81_002748</name>
</gene>
<comment type="caution">
    <text evidence="3">The sequence shown here is derived from an EMBL/GenBank/DDBJ whole genome shotgun (WGS) entry which is preliminary data.</text>
</comment>
<dbReference type="GO" id="GO:0016747">
    <property type="term" value="F:acyltransferase activity, transferring groups other than amino-acyl groups"/>
    <property type="evidence" value="ECO:0007669"/>
    <property type="project" value="TreeGrafter"/>
</dbReference>
<keyword evidence="1" id="KW-0808">Transferase</keyword>
<feature type="transmembrane region" description="Helical" evidence="2">
    <location>
        <begin position="532"/>
        <end position="551"/>
    </location>
</feature>
<keyword evidence="2" id="KW-0812">Transmembrane</keyword>
<dbReference type="OrthoDB" id="444127at2759"/>
<dbReference type="PANTHER" id="PTHR31642:SF310">
    <property type="entry name" value="FATTY ALCOHOL:CAFFEOYL-COA ACYLTRANSFERASE"/>
    <property type="match status" value="1"/>
</dbReference>
<dbReference type="Gene3D" id="3.30.559.10">
    <property type="entry name" value="Chloramphenicol acetyltransferase-like domain"/>
    <property type="match status" value="2"/>
</dbReference>
<dbReference type="GO" id="GO:0044550">
    <property type="term" value="P:secondary metabolite biosynthetic process"/>
    <property type="evidence" value="ECO:0007669"/>
    <property type="project" value="TreeGrafter"/>
</dbReference>
<evidence type="ECO:0000313" key="3">
    <source>
        <dbReference type="EMBL" id="KAG5649637.1"/>
    </source>
</evidence>
<dbReference type="InterPro" id="IPR050317">
    <property type="entry name" value="Plant_Fungal_Acyltransferase"/>
</dbReference>
<dbReference type="InterPro" id="IPR023213">
    <property type="entry name" value="CAT-like_dom_sf"/>
</dbReference>
<keyword evidence="2" id="KW-1133">Transmembrane helix</keyword>
<name>A0A9P7GFH5_9AGAR</name>
<accession>A0A9P7GFH5</accession>